<proteinExistence type="predicted"/>
<dbReference type="OrthoDB" id="10589045at2759"/>
<reference evidence="1 2" key="1">
    <citation type="submission" date="2020-10" db="EMBL/GenBank/DDBJ databases">
        <title>Plant Genome Project.</title>
        <authorList>
            <person name="Zhang R.-G."/>
        </authorList>
    </citation>
    <scope>NUCLEOTIDE SEQUENCE [LARGE SCALE GENOMIC DNA]</scope>
    <source>
        <strain evidence="1">FAFU-HL-1</strain>
        <tissue evidence="1">Leaf</tissue>
    </source>
</reference>
<dbReference type="AlphaFoldDB" id="A0A835K9X1"/>
<gene>
    <name evidence="1" type="ORF">SADUNF_Sadunf06G0176800</name>
</gene>
<dbReference type="Proteomes" id="UP000657918">
    <property type="component" value="Unassembled WGS sequence"/>
</dbReference>
<protein>
    <submittedName>
        <fullName evidence="1">Uncharacterized protein</fullName>
    </submittedName>
</protein>
<sequence length="195" mass="22187">MPLMSSGFAVTSAKSGSMENVLRSPQRGLSILSSTNAHLAATKEHGLDDVWSLLSANYAWWHLGTPVLSIAIAGFDLFLIVPASSLNVTWPYSLERELVYLKRCSEGASLQKKNHQQLRVANNSVINVPKSRWPELSEELEEKQVAKEPQSFRLSIPRSRYELHRCMAHRLELLRHRLEPGYRRAESRRLHKCES</sequence>
<evidence type="ECO:0000313" key="2">
    <source>
        <dbReference type="Proteomes" id="UP000657918"/>
    </source>
</evidence>
<comment type="caution">
    <text evidence="1">The sequence shown here is derived from an EMBL/GenBank/DDBJ whole genome shotgun (WGS) entry which is preliminary data.</text>
</comment>
<accession>A0A835K9X1</accession>
<organism evidence="1 2">
    <name type="scientific">Salix dunnii</name>
    <dbReference type="NCBI Taxonomy" id="1413687"/>
    <lineage>
        <taxon>Eukaryota</taxon>
        <taxon>Viridiplantae</taxon>
        <taxon>Streptophyta</taxon>
        <taxon>Embryophyta</taxon>
        <taxon>Tracheophyta</taxon>
        <taxon>Spermatophyta</taxon>
        <taxon>Magnoliopsida</taxon>
        <taxon>eudicotyledons</taxon>
        <taxon>Gunneridae</taxon>
        <taxon>Pentapetalae</taxon>
        <taxon>rosids</taxon>
        <taxon>fabids</taxon>
        <taxon>Malpighiales</taxon>
        <taxon>Salicaceae</taxon>
        <taxon>Saliceae</taxon>
        <taxon>Salix</taxon>
    </lineage>
</organism>
<keyword evidence="2" id="KW-1185">Reference proteome</keyword>
<name>A0A835K9X1_9ROSI</name>
<dbReference type="EMBL" id="JADGMS010000006">
    <property type="protein sequence ID" value="KAF9680969.1"/>
    <property type="molecule type" value="Genomic_DNA"/>
</dbReference>
<evidence type="ECO:0000313" key="1">
    <source>
        <dbReference type="EMBL" id="KAF9680969.1"/>
    </source>
</evidence>